<evidence type="ECO:0000256" key="2">
    <source>
        <dbReference type="ARBA" id="ARBA00006706"/>
    </source>
</evidence>
<dbReference type="InterPro" id="IPR008949">
    <property type="entry name" value="Isoprenoid_synthase_dom_sf"/>
</dbReference>
<gene>
    <name evidence="12" type="primary">COQ1</name>
    <name evidence="12" type="ORF">MJAP1_000341</name>
</gene>
<dbReference type="InterPro" id="IPR033749">
    <property type="entry name" value="Polyprenyl_synt_CS"/>
</dbReference>
<evidence type="ECO:0000256" key="4">
    <source>
        <dbReference type="ARBA" id="ARBA00022723"/>
    </source>
</evidence>
<dbReference type="PROSITE" id="PS00444">
    <property type="entry name" value="POLYPRENYL_SYNTHASE_2"/>
    <property type="match status" value="1"/>
</dbReference>
<dbReference type="Proteomes" id="UP001217754">
    <property type="component" value="Chromosome 1"/>
</dbReference>
<dbReference type="RefSeq" id="XP_060120294.1">
    <property type="nucleotide sequence ID" value="XM_060264311.1"/>
</dbReference>
<dbReference type="GO" id="GO:0006744">
    <property type="term" value="P:ubiquinone biosynthetic process"/>
    <property type="evidence" value="ECO:0007669"/>
    <property type="project" value="TreeGrafter"/>
</dbReference>
<evidence type="ECO:0000313" key="13">
    <source>
        <dbReference type="Proteomes" id="UP001217754"/>
    </source>
</evidence>
<dbReference type="Pfam" id="PF00348">
    <property type="entry name" value="polyprenyl_synt"/>
    <property type="match status" value="1"/>
</dbReference>
<keyword evidence="4" id="KW-0479">Metal-binding</keyword>
<reference evidence="12" key="1">
    <citation type="submission" date="2023-03" db="EMBL/GenBank/DDBJ databases">
        <title>Mating type loci evolution in Malassezia.</title>
        <authorList>
            <person name="Coelho M.A."/>
        </authorList>
    </citation>
    <scope>NUCLEOTIDE SEQUENCE</scope>
    <source>
        <strain evidence="12">CBS 9431</strain>
    </source>
</reference>
<dbReference type="PANTHER" id="PTHR12001">
    <property type="entry name" value="GERANYLGERANYL PYROPHOSPHATE SYNTHASE"/>
    <property type="match status" value="1"/>
</dbReference>
<evidence type="ECO:0000256" key="8">
    <source>
        <dbReference type="ARBA" id="ARBA00032424"/>
    </source>
</evidence>
<dbReference type="GeneID" id="85223990"/>
<evidence type="ECO:0000256" key="6">
    <source>
        <dbReference type="ARBA" id="ARBA00023229"/>
    </source>
</evidence>
<protein>
    <recommendedName>
        <fullName evidence="10">(2E,6E)-farnesyl diphosphate synthase</fullName>
    </recommendedName>
    <alternativeName>
        <fullName evidence="9">Dimethylallyltranstransferase</fullName>
    </alternativeName>
    <alternativeName>
        <fullName evidence="8">Farnesyl diphosphate synthase</fullName>
    </alternativeName>
    <alternativeName>
        <fullName evidence="7">Geranyltranstransferase</fullName>
    </alternativeName>
</protein>
<evidence type="ECO:0000256" key="1">
    <source>
        <dbReference type="ARBA" id="ARBA00001946"/>
    </source>
</evidence>
<dbReference type="PANTHER" id="PTHR12001:SF69">
    <property type="entry name" value="ALL TRANS-POLYPRENYL-DIPHOSPHATE SYNTHASE PDSS1"/>
    <property type="match status" value="1"/>
</dbReference>
<keyword evidence="13" id="KW-1185">Reference proteome</keyword>
<evidence type="ECO:0000256" key="7">
    <source>
        <dbReference type="ARBA" id="ARBA00032380"/>
    </source>
</evidence>
<evidence type="ECO:0000256" key="10">
    <source>
        <dbReference type="ARBA" id="ARBA00032873"/>
    </source>
</evidence>
<dbReference type="SUPFAM" id="SSF48576">
    <property type="entry name" value="Terpenoid synthases"/>
    <property type="match status" value="1"/>
</dbReference>
<dbReference type="GO" id="GO:0046872">
    <property type="term" value="F:metal ion binding"/>
    <property type="evidence" value="ECO:0007669"/>
    <property type="project" value="UniProtKB-KW"/>
</dbReference>
<dbReference type="AlphaFoldDB" id="A0AAF0EZ22"/>
<dbReference type="GO" id="GO:0008299">
    <property type="term" value="P:isoprenoid biosynthetic process"/>
    <property type="evidence" value="ECO:0007669"/>
    <property type="project" value="UniProtKB-KW"/>
</dbReference>
<evidence type="ECO:0000256" key="5">
    <source>
        <dbReference type="ARBA" id="ARBA00022842"/>
    </source>
</evidence>
<evidence type="ECO:0000256" key="11">
    <source>
        <dbReference type="RuleBase" id="RU004466"/>
    </source>
</evidence>
<organism evidence="12 13">
    <name type="scientific">Malassezia japonica</name>
    <dbReference type="NCBI Taxonomy" id="223818"/>
    <lineage>
        <taxon>Eukaryota</taxon>
        <taxon>Fungi</taxon>
        <taxon>Dikarya</taxon>
        <taxon>Basidiomycota</taxon>
        <taxon>Ustilaginomycotina</taxon>
        <taxon>Malasseziomycetes</taxon>
        <taxon>Malasseziales</taxon>
        <taxon>Malasseziaceae</taxon>
        <taxon>Malassezia</taxon>
    </lineage>
</organism>
<dbReference type="GO" id="GO:0004659">
    <property type="term" value="F:prenyltransferase activity"/>
    <property type="evidence" value="ECO:0007669"/>
    <property type="project" value="InterPro"/>
</dbReference>
<evidence type="ECO:0000256" key="9">
    <source>
        <dbReference type="ARBA" id="ARBA00032448"/>
    </source>
</evidence>
<comment type="similarity">
    <text evidence="2 11">Belongs to the FPP/GGPP synthase family.</text>
</comment>
<dbReference type="PROSITE" id="PS00723">
    <property type="entry name" value="POLYPRENYL_SYNTHASE_1"/>
    <property type="match status" value="1"/>
</dbReference>
<keyword evidence="5" id="KW-0460">Magnesium</keyword>
<evidence type="ECO:0000313" key="12">
    <source>
        <dbReference type="EMBL" id="WFD37397.1"/>
    </source>
</evidence>
<sequence>MALLQRGALAAQRVARSRATLRAASSWSAVVDSAKSALSADGSATDGRAAVRSLLRDPLEVVGEELSSLRHNIASLLGSGHPSLDRVGKYYFQAEGKHVRPMIVLLMSKATNGLSPAWGAQRAAAVGEDADVSISPENVLNDVNPSAKAAERSPAPACASPYVPHLQNVLLPTQRRLAEITEMIHVASLLHDDVIDASDLRRGAPSAPSTFGNKLSILGGDFLLGRASIALARLRDPEVVELMSTVIANLVEGEVMQLRASVSDQVPVTDVGSSEPNAYVLDRFWTQSTTPQGPTRELFAYYLQKTYLKTASLIAKSARSATVLGGCGEAPLAAPALTSEERAAAHKVCDAAYVYGRNVGIAFQLVDDLLDFQSTSEAFGKPSGGADLQLGLATAPVLYAWQEFPETNLGEMVQRRFSQPGDVQEALAIVHRSNGLARTAELARYHAQVAGEALLALPESDARAALAQLNEQIITRVK</sequence>
<dbReference type="Gene3D" id="1.10.600.10">
    <property type="entry name" value="Farnesyl Diphosphate Synthase"/>
    <property type="match status" value="1"/>
</dbReference>
<dbReference type="GO" id="GO:1990234">
    <property type="term" value="C:transferase complex"/>
    <property type="evidence" value="ECO:0007669"/>
    <property type="project" value="TreeGrafter"/>
</dbReference>
<dbReference type="InterPro" id="IPR000092">
    <property type="entry name" value="Polyprenyl_synt"/>
</dbReference>
<accession>A0AAF0EZ22</accession>
<name>A0AAF0EZ22_9BASI</name>
<keyword evidence="6" id="KW-0414">Isoprene biosynthesis</keyword>
<evidence type="ECO:0000256" key="3">
    <source>
        <dbReference type="ARBA" id="ARBA00022679"/>
    </source>
</evidence>
<keyword evidence="3 11" id="KW-0808">Transferase</keyword>
<comment type="cofactor">
    <cofactor evidence="1">
        <name>Mg(2+)</name>
        <dbReference type="ChEBI" id="CHEBI:18420"/>
    </cofactor>
</comment>
<dbReference type="CDD" id="cd00685">
    <property type="entry name" value="Trans_IPPS_HT"/>
    <property type="match status" value="1"/>
</dbReference>
<proteinExistence type="inferred from homology"/>
<dbReference type="EMBL" id="CP119958">
    <property type="protein sequence ID" value="WFD37397.1"/>
    <property type="molecule type" value="Genomic_DNA"/>
</dbReference>